<dbReference type="SUPFAM" id="SSF69360">
    <property type="entry name" value="Cell wall binding repeat"/>
    <property type="match status" value="1"/>
</dbReference>
<protein>
    <recommendedName>
        <fullName evidence="4">WG repeat-containing protein</fullName>
    </recommendedName>
</protein>
<dbReference type="AlphaFoldDB" id="A0A9W6HVN8"/>
<sequence>MSAVSPPHPVRCCGQEPFGQRVALVSANGTLVRPPDLRRVGRFDAVTPYGAAGAAGYVAPAQALDGRWGYVDQTGRWLVEPALERAKAFSGGLARFRRDGRWGYLNDQGEIVIEPRFGDAAGFGDGSGLGDGAGAGLAPVRVDEGWCYVDRGGRVVISGPFTDAERFSAGLAAVRIGDRWGYIDADGVLVIRPRFAFAKPFSSKGAAPVQDPEAAWGQGWGLIDRQGGWIVEPRYLHMGEFTGEGLVSAHLWDSGEGFVDAHGSTVVAHQSGLSGRMVCGLARLGHGSSSVSFVGGTGAVAIAGPFTWAMDFRPCGATVALRGEDWGVLRADGEFIPLSHREPLADQDEDHGGVHGFSLSGLAPFVTYEGDVVHVDTHGREVCRIEVAVPGAAGRATGTSGQTPFTRDEGEGGLPVRDAVSGGPERVSRIRDAGGGEVWRSDPASGVFSPEPAFLRRDAAYHFADLAHWEGDVVATAEKLLAAEPRRFLPYTVSYGGDRDGDVYDLSGADEDDVEEYAGLGALEELAADYAYESTWGAYPFLGADAETAFEHYFATLAERLSARYGPADVAGPGCLLQGDGDDLRAWRVGDRFLVLQRWAAYPGGSFEHQLWLAAVLVRPETSGG</sequence>
<reference evidence="2" key="1">
    <citation type="journal article" date="2014" name="Int. J. Syst. Evol. Microbiol.">
        <title>Complete genome sequence of Corynebacterium casei LMG S-19264T (=DSM 44701T), isolated from a smear-ripened cheese.</title>
        <authorList>
            <consortium name="US DOE Joint Genome Institute (JGI-PGF)"/>
            <person name="Walter F."/>
            <person name="Albersmeier A."/>
            <person name="Kalinowski J."/>
            <person name="Ruckert C."/>
        </authorList>
    </citation>
    <scope>NUCLEOTIDE SEQUENCE</scope>
    <source>
        <strain evidence="2">VKM Ac-2007</strain>
    </source>
</reference>
<organism evidence="2 3">
    <name type="scientific">Streptosporangium carneum</name>
    <dbReference type="NCBI Taxonomy" id="47481"/>
    <lineage>
        <taxon>Bacteria</taxon>
        <taxon>Bacillati</taxon>
        <taxon>Actinomycetota</taxon>
        <taxon>Actinomycetes</taxon>
        <taxon>Streptosporangiales</taxon>
        <taxon>Streptosporangiaceae</taxon>
        <taxon>Streptosporangium</taxon>
    </lineage>
</organism>
<dbReference type="PANTHER" id="PTHR37841">
    <property type="entry name" value="GLR2918 PROTEIN"/>
    <property type="match status" value="1"/>
</dbReference>
<evidence type="ECO:0000313" key="2">
    <source>
        <dbReference type="EMBL" id="GLK07201.1"/>
    </source>
</evidence>
<evidence type="ECO:0008006" key="4">
    <source>
        <dbReference type="Google" id="ProtNLM"/>
    </source>
</evidence>
<dbReference type="InterPro" id="IPR032774">
    <property type="entry name" value="WG_beta_rep"/>
</dbReference>
<comment type="caution">
    <text evidence="2">The sequence shown here is derived from an EMBL/GenBank/DDBJ whole genome shotgun (WGS) entry which is preliminary data.</text>
</comment>
<gene>
    <name evidence="2" type="ORF">GCM10017600_06060</name>
</gene>
<dbReference type="PANTHER" id="PTHR37841:SF1">
    <property type="entry name" value="DUF3298 DOMAIN-CONTAINING PROTEIN"/>
    <property type="match status" value="1"/>
</dbReference>
<feature type="region of interest" description="Disordered" evidence="1">
    <location>
        <begin position="394"/>
        <end position="427"/>
    </location>
</feature>
<dbReference type="Pfam" id="PF14903">
    <property type="entry name" value="WG_beta_rep"/>
    <property type="match status" value="3"/>
</dbReference>
<name>A0A9W6HVN8_9ACTN</name>
<proteinExistence type="predicted"/>
<dbReference type="Proteomes" id="UP001143474">
    <property type="component" value="Unassembled WGS sequence"/>
</dbReference>
<accession>A0A9W6HVN8</accession>
<evidence type="ECO:0000313" key="3">
    <source>
        <dbReference type="Proteomes" id="UP001143474"/>
    </source>
</evidence>
<dbReference type="EMBL" id="BSEV01000001">
    <property type="protein sequence ID" value="GLK07201.1"/>
    <property type="molecule type" value="Genomic_DNA"/>
</dbReference>
<reference evidence="2" key="2">
    <citation type="submission" date="2023-01" db="EMBL/GenBank/DDBJ databases">
        <authorList>
            <person name="Sun Q."/>
            <person name="Evtushenko L."/>
        </authorList>
    </citation>
    <scope>NUCLEOTIDE SEQUENCE</scope>
    <source>
        <strain evidence="2">VKM Ac-2007</strain>
    </source>
</reference>
<evidence type="ECO:0000256" key="1">
    <source>
        <dbReference type="SAM" id="MobiDB-lite"/>
    </source>
</evidence>
<keyword evidence="3" id="KW-1185">Reference proteome</keyword>